<proteinExistence type="inferred from homology"/>
<name>A0A8W8J020_MAGGI</name>
<dbReference type="PROSITE" id="PS50005">
    <property type="entry name" value="TPR"/>
    <property type="match status" value="1"/>
</dbReference>
<keyword evidence="4" id="KW-0802">TPR repeat</keyword>
<evidence type="ECO:0000256" key="2">
    <source>
        <dbReference type="ARBA" id="ARBA00023242"/>
    </source>
</evidence>
<dbReference type="InterPro" id="IPR011990">
    <property type="entry name" value="TPR-like_helical_dom_sf"/>
</dbReference>
<sequence>MNLETTEVSLTAEEKKQLEEYDSCQFGFLKLNVPEEAPKRALIEKGIKYFEHEIIQKSKRDGAKEGEEIDASVDPKIYCQLGHLLLLLEQYPKALSAYQRFFHLREDHWKNAPFMYGLGLVYFHFNAFQICNFLKPGGVSFYSSQDSCRLSQCVHLLCSLYCKYQLQDPGLSTMATMFGFFMENHLKEIIVSKSH</sequence>
<evidence type="ECO:0000256" key="3">
    <source>
        <dbReference type="ARBA" id="ARBA00034483"/>
    </source>
</evidence>
<keyword evidence="2" id="KW-0539">Nucleus</keyword>
<dbReference type="Gene3D" id="1.25.40.10">
    <property type="entry name" value="Tetratricopeptide repeat domain"/>
    <property type="match status" value="1"/>
</dbReference>
<dbReference type="AlphaFoldDB" id="A0A8W8J020"/>
<evidence type="ECO:0008006" key="7">
    <source>
        <dbReference type="Google" id="ProtNLM"/>
    </source>
</evidence>
<keyword evidence="6" id="KW-1185">Reference proteome</keyword>
<reference evidence="5" key="1">
    <citation type="submission" date="2022-08" db="UniProtKB">
        <authorList>
            <consortium name="EnsemblMetazoa"/>
        </authorList>
    </citation>
    <scope>IDENTIFICATION</scope>
    <source>
        <strain evidence="5">05x7-T-G4-1.051#20</strain>
    </source>
</reference>
<accession>A0A8W8J020</accession>
<dbReference type="GO" id="GO:0000978">
    <property type="term" value="F:RNA polymerase II cis-regulatory region sequence-specific DNA binding"/>
    <property type="evidence" value="ECO:0007669"/>
    <property type="project" value="TreeGrafter"/>
</dbReference>
<dbReference type="SUPFAM" id="SSF48452">
    <property type="entry name" value="TPR-like"/>
    <property type="match status" value="1"/>
</dbReference>
<evidence type="ECO:0000256" key="4">
    <source>
        <dbReference type="PROSITE-ProRule" id="PRU00339"/>
    </source>
</evidence>
<dbReference type="PANTHER" id="PTHR14017">
    <property type="entry name" value="LYSINE-SPECIFIC DEMETHYLASE"/>
    <property type="match status" value="1"/>
</dbReference>
<dbReference type="InterPro" id="IPR051630">
    <property type="entry name" value="Corepressor-Demethylase"/>
</dbReference>
<dbReference type="EnsemblMetazoa" id="G16430.1">
    <property type="protein sequence ID" value="G16430.1:cds"/>
    <property type="gene ID" value="G16430"/>
</dbReference>
<dbReference type="GO" id="GO:0031490">
    <property type="term" value="F:chromatin DNA binding"/>
    <property type="evidence" value="ECO:0007669"/>
    <property type="project" value="TreeGrafter"/>
</dbReference>
<evidence type="ECO:0000256" key="1">
    <source>
        <dbReference type="ARBA" id="ARBA00004123"/>
    </source>
</evidence>
<dbReference type="GO" id="GO:0010468">
    <property type="term" value="P:regulation of gene expression"/>
    <property type="evidence" value="ECO:0007669"/>
    <property type="project" value="TreeGrafter"/>
</dbReference>
<dbReference type="GO" id="GO:0044666">
    <property type="term" value="C:MLL3/4 complex"/>
    <property type="evidence" value="ECO:0007669"/>
    <property type="project" value="TreeGrafter"/>
</dbReference>
<comment type="subcellular location">
    <subcellularLocation>
        <location evidence="1">Nucleus</location>
    </subcellularLocation>
</comment>
<organism evidence="5 6">
    <name type="scientific">Magallana gigas</name>
    <name type="common">Pacific oyster</name>
    <name type="synonym">Crassostrea gigas</name>
    <dbReference type="NCBI Taxonomy" id="29159"/>
    <lineage>
        <taxon>Eukaryota</taxon>
        <taxon>Metazoa</taxon>
        <taxon>Spiralia</taxon>
        <taxon>Lophotrochozoa</taxon>
        <taxon>Mollusca</taxon>
        <taxon>Bivalvia</taxon>
        <taxon>Autobranchia</taxon>
        <taxon>Pteriomorphia</taxon>
        <taxon>Ostreida</taxon>
        <taxon>Ostreoidea</taxon>
        <taxon>Ostreidae</taxon>
        <taxon>Magallana</taxon>
    </lineage>
</organism>
<protein>
    <recommendedName>
        <fullName evidence="7">Lysine-specific demethylase 6A</fullName>
    </recommendedName>
</protein>
<feature type="repeat" description="TPR" evidence="4">
    <location>
        <begin position="75"/>
        <end position="108"/>
    </location>
</feature>
<comment type="similarity">
    <text evidence="3">Belongs to the UTX family.</text>
</comment>
<dbReference type="Proteomes" id="UP000005408">
    <property type="component" value="Unassembled WGS sequence"/>
</dbReference>
<dbReference type="InterPro" id="IPR019734">
    <property type="entry name" value="TPR_rpt"/>
</dbReference>
<dbReference type="PANTHER" id="PTHR14017:SF1">
    <property type="entry name" value="LD02225P"/>
    <property type="match status" value="1"/>
</dbReference>
<evidence type="ECO:0000313" key="5">
    <source>
        <dbReference type="EnsemblMetazoa" id="G16430.1:cds"/>
    </source>
</evidence>
<dbReference type="GO" id="GO:0071558">
    <property type="term" value="F:histone H3K27me2/H3K27me3 demethylase activity"/>
    <property type="evidence" value="ECO:0007669"/>
    <property type="project" value="TreeGrafter"/>
</dbReference>
<evidence type="ECO:0000313" key="6">
    <source>
        <dbReference type="Proteomes" id="UP000005408"/>
    </source>
</evidence>